<organism evidence="2">
    <name type="scientific">Flavobacterium sp. WC2409</name>
    <dbReference type="NCBI Taxonomy" id="3234139"/>
    <lineage>
        <taxon>Bacteria</taxon>
        <taxon>Pseudomonadati</taxon>
        <taxon>Bacteroidota</taxon>
        <taxon>Flavobacteriia</taxon>
        <taxon>Flavobacteriales</taxon>
        <taxon>Flavobacteriaceae</taxon>
        <taxon>Flavobacterium</taxon>
    </lineage>
</organism>
<sequence length="281" mass="32090">MKKIFLYTAFLALCLSNIANAQEEIKIQDKYTAHNKGKFFVSWGGNRESYTTSDVNFRGKDYNFTLDNMTAHDKPKGWHVDYINPTRMTIPQTNFRMGYFINDHYSIALGVDHMKYVMTQDQTVNVTGTIATGSEFDGTYNNTPTVMTEKFLMYEHTDGLNYVNTEFSRHDDISSLFKIGNTDKIQVNLTEGVGVGLLYPKTNTTLLGKERHDDFHVSGYGTSLKAGLNVTFFKHFYVQGELKGGYINMQDIRTTQSAEDRASQDFFFFQRLIAFGGIFKI</sequence>
<evidence type="ECO:0008006" key="3">
    <source>
        <dbReference type="Google" id="ProtNLM"/>
    </source>
</evidence>
<evidence type="ECO:0000313" key="2">
    <source>
        <dbReference type="EMBL" id="XDU96526.1"/>
    </source>
</evidence>
<dbReference type="EMBL" id="CP165625">
    <property type="protein sequence ID" value="XDU96526.1"/>
    <property type="molecule type" value="Genomic_DNA"/>
</dbReference>
<name>A0AB39W6L2_9FLAO</name>
<gene>
    <name evidence="2" type="ORF">AB3G34_05295</name>
</gene>
<accession>A0AB39W6L2</accession>
<protein>
    <recommendedName>
        <fullName evidence="3">Outermembrane protein</fullName>
    </recommendedName>
</protein>
<proteinExistence type="predicted"/>
<dbReference type="AlphaFoldDB" id="A0AB39W6L2"/>
<feature type="chain" id="PRO_5044244231" description="Outermembrane protein" evidence="1">
    <location>
        <begin position="22"/>
        <end position="281"/>
    </location>
</feature>
<keyword evidence="1" id="KW-0732">Signal</keyword>
<dbReference type="RefSeq" id="WP_369753686.1">
    <property type="nucleotide sequence ID" value="NZ_CP165625.1"/>
</dbReference>
<evidence type="ECO:0000256" key="1">
    <source>
        <dbReference type="SAM" id="SignalP"/>
    </source>
</evidence>
<reference evidence="2" key="1">
    <citation type="submission" date="2024-07" db="EMBL/GenBank/DDBJ databases">
        <authorList>
            <person name="Biller S.J."/>
        </authorList>
    </citation>
    <scope>NUCLEOTIDE SEQUENCE</scope>
    <source>
        <strain evidence="2">WC2409</strain>
    </source>
</reference>
<feature type="signal peptide" evidence="1">
    <location>
        <begin position="1"/>
        <end position="21"/>
    </location>
</feature>